<dbReference type="GO" id="GO:0008270">
    <property type="term" value="F:zinc ion binding"/>
    <property type="evidence" value="ECO:0007669"/>
    <property type="project" value="UniProtKB-KW"/>
</dbReference>
<evidence type="ECO:0000256" key="5">
    <source>
        <dbReference type="ARBA" id="ARBA00022737"/>
    </source>
</evidence>
<protein>
    <recommendedName>
        <fullName evidence="13">C2H2-type domain-containing protein</fullName>
    </recommendedName>
</protein>
<dbReference type="InterPro" id="IPR013087">
    <property type="entry name" value="Znf_C2H2_type"/>
</dbReference>
<dbReference type="FunFam" id="3.30.160.60:FF:000100">
    <property type="entry name" value="Zinc finger 45-like"/>
    <property type="match status" value="1"/>
</dbReference>
<organism evidence="14">
    <name type="scientific">Xenopus tropicalis</name>
    <name type="common">Western clawed frog</name>
    <name type="synonym">Silurana tropicalis</name>
    <dbReference type="NCBI Taxonomy" id="8364"/>
    <lineage>
        <taxon>Eukaryota</taxon>
        <taxon>Metazoa</taxon>
        <taxon>Chordata</taxon>
        <taxon>Craniata</taxon>
        <taxon>Vertebrata</taxon>
        <taxon>Euteleostomi</taxon>
        <taxon>Amphibia</taxon>
        <taxon>Batrachia</taxon>
        <taxon>Anura</taxon>
        <taxon>Pipoidea</taxon>
        <taxon>Pipidae</taxon>
        <taxon>Xenopodinae</taxon>
        <taxon>Xenopus</taxon>
        <taxon>Silurana</taxon>
    </lineage>
</organism>
<evidence type="ECO:0000256" key="12">
    <source>
        <dbReference type="PROSITE-ProRule" id="PRU00042"/>
    </source>
</evidence>
<dbReference type="GeneTree" id="ENSGT00980000198710"/>
<keyword evidence="10" id="KW-0804">Transcription</keyword>
<sequence>PADLGGTLCYNNEPSKIGAEGADFCADGELRNPEISPVEQPPLANGIKEETASWEGGNQSDDRILTRPGPVAGTDQTTPGSGDAVCNSFSDTSECGEPVSDFILISPLATPPAQGEFQCPVCNELFISKRTLTRHQKAHTGEKPYSCSECGKQFLSSCVKHREIHAGKHTCIECGKCFSAAYLLRNHCRTHTGEKPFSCSECGKSFAQRSTLTDHRKIHTGAKPYTCTECGRRFSRPQLLSCAGGWRHCRIGTNQ</sequence>
<dbReference type="GO" id="GO:0003677">
    <property type="term" value="F:DNA binding"/>
    <property type="evidence" value="ECO:0007669"/>
    <property type="project" value="UniProtKB-KW"/>
</dbReference>
<reference evidence="14" key="2">
    <citation type="submission" date="2021-03" db="UniProtKB">
        <authorList>
            <consortium name="Ensembl"/>
        </authorList>
    </citation>
    <scope>IDENTIFICATION</scope>
</reference>
<feature type="domain" description="C2H2-type" evidence="13">
    <location>
        <begin position="197"/>
        <end position="224"/>
    </location>
</feature>
<dbReference type="PANTHER" id="PTHR16515">
    <property type="entry name" value="PR DOMAIN ZINC FINGER PROTEIN"/>
    <property type="match status" value="1"/>
</dbReference>
<dbReference type="FunFam" id="3.30.160.60:FF:002343">
    <property type="entry name" value="Zinc finger protein 33A"/>
    <property type="match status" value="1"/>
</dbReference>
<evidence type="ECO:0000256" key="10">
    <source>
        <dbReference type="ARBA" id="ARBA00023163"/>
    </source>
</evidence>
<dbReference type="GO" id="GO:0005634">
    <property type="term" value="C:nucleus"/>
    <property type="evidence" value="ECO:0007669"/>
    <property type="project" value="UniProtKB-SubCell"/>
</dbReference>
<keyword evidence="5" id="KW-0677">Repeat</keyword>
<dbReference type="InterPro" id="IPR036236">
    <property type="entry name" value="Znf_C2H2_sf"/>
</dbReference>
<dbReference type="AlphaFoldDB" id="A0A803JVP7"/>
<evidence type="ECO:0000256" key="7">
    <source>
        <dbReference type="ARBA" id="ARBA00022833"/>
    </source>
</evidence>
<dbReference type="PROSITE" id="PS00028">
    <property type="entry name" value="ZINC_FINGER_C2H2_1"/>
    <property type="match status" value="3"/>
</dbReference>
<dbReference type="FunFam" id="3.30.160.60:FF:000446">
    <property type="entry name" value="Zinc finger protein"/>
    <property type="match status" value="1"/>
</dbReference>
<dbReference type="PROSITE" id="PS50157">
    <property type="entry name" value="ZINC_FINGER_C2H2_2"/>
    <property type="match status" value="3"/>
</dbReference>
<evidence type="ECO:0000256" key="1">
    <source>
        <dbReference type="ARBA" id="ARBA00003767"/>
    </source>
</evidence>
<evidence type="ECO:0000256" key="11">
    <source>
        <dbReference type="ARBA" id="ARBA00023242"/>
    </source>
</evidence>
<proteinExistence type="inferred from homology"/>
<keyword evidence="6 12" id="KW-0863">Zinc-finger</keyword>
<keyword evidence="4" id="KW-0479">Metal-binding</keyword>
<comment type="function">
    <text evidence="1">May be involved in transcriptional regulation.</text>
</comment>
<dbReference type="PANTHER" id="PTHR16515:SF61">
    <property type="entry name" value="NOVEL ZINC FINGER PROTEIN"/>
    <property type="match status" value="1"/>
</dbReference>
<evidence type="ECO:0000313" key="14">
    <source>
        <dbReference type="Ensembl" id="ENSXETP00000112065"/>
    </source>
</evidence>
<comment type="subcellular location">
    <subcellularLocation>
        <location evidence="2">Nucleus</location>
    </subcellularLocation>
</comment>
<dbReference type="InterPro" id="IPR050331">
    <property type="entry name" value="Zinc_finger"/>
</dbReference>
<reference evidence="14" key="1">
    <citation type="journal article" date="2010" name="Science">
        <title>The genome of the Western clawed frog Xenopus tropicalis.</title>
        <authorList>
            <person name="Hellsten U."/>
            <person name="Harland R.M."/>
            <person name="Gilchrist M.J."/>
            <person name="Hendrix D."/>
            <person name="Jurka J."/>
            <person name="Kapitonov V."/>
            <person name="Ovcharenko I."/>
            <person name="Putnam N.H."/>
            <person name="Shu S."/>
            <person name="Taher L."/>
            <person name="Blitz I.L."/>
            <person name="Blumberg B."/>
            <person name="Dichmann D.S."/>
            <person name="Dubchak I."/>
            <person name="Amaya E."/>
            <person name="Detter J.C."/>
            <person name="Fletcher R."/>
            <person name="Gerhard D.S."/>
            <person name="Goodstein D."/>
            <person name="Graves T."/>
            <person name="Grigoriev I.V."/>
            <person name="Grimwood J."/>
            <person name="Kawashima T."/>
            <person name="Lindquist E."/>
            <person name="Lucas S.M."/>
            <person name="Mead P.E."/>
            <person name="Mitros T."/>
            <person name="Ogino H."/>
            <person name="Ohta Y."/>
            <person name="Poliakov A.V."/>
            <person name="Pollet N."/>
            <person name="Robert J."/>
            <person name="Salamov A."/>
            <person name="Sater A.K."/>
            <person name="Schmutz J."/>
            <person name="Terry A."/>
            <person name="Vize P.D."/>
            <person name="Warren W.C."/>
            <person name="Wells D."/>
            <person name="Wills A."/>
            <person name="Wilson R.K."/>
            <person name="Zimmerman L.B."/>
            <person name="Zorn A.M."/>
            <person name="Grainger R."/>
            <person name="Grammer T."/>
            <person name="Khokha M.K."/>
            <person name="Richardson P.M."/>
            <person name="Rokhsar D.S."/>
        </authorList>
    </citation>
    <scope>NUCLEOTIDE SEQUENCE [LARGE SCALE GENOMIC DNA]</scope>
    <source>
        <strain evidence="14">Nigerian</strain>
    </source>
</reference>
<evidence type="ECO:0000256" key="9">
    <source>
        <dbReference type="ARBA" id="ARBA00023125"/>
    </source>
</evidence>
<dbReference type="Pfam" id="PF00096">
    <property type="entry name" value="zf-C2H2"/>
    <property type="match status" value="2"/>
</dbReference>
<dbReference type="Ensembl" id="ENSXETT00000105607">
    <property type="protein sequence ID" value="ENSXETP00000112065"/>
    <property type="gene ID" value="ENSXETG00000047824"/>
</dbReference>
<keyword evidence="9" id="KW-0238">DNA-binding</keyword>
<dbReference type="SUPFAM" id="SSF57667">
    <property type="entry name" value="beta-beta-alpha zinc fingers"/>
    <property type="match status" value="3"/>
</dbReference>
<keyword evidence="7" id="KW-0862">Zinc</keyword>
<accession>A0A803JVP7</accession>
<evidence type="ECO:0000256" key="4">
    <source>
        <dbReference type="ARBA" id="ARBA00022723"/>
    </source>
</evidence>
<dbReference type="Gene3D" id="3.30.160.60">
    <property type="entry name" value="Classic Zinc Finger"/>
    <property type="match status" value="5"/>
</dbReference>
<name>A0A803JVP7_XENTR</name>
<dbReference type="SMART" id="SM00355">
    <property type="entry name" value="ZnF_C2H2"/>
    <property type="match status" value="5"/>
</dbReference>
<evidence type="ECO:0000259" key="13">
    <source>
        <dbReference type="PROSITE" id="PS50157"/>
    </source>
</evidence>
<feature type="domain" description="C2H2-type" evidence="13">
    <location>
        <begin position="169"/>
        <end position="196"/>
    </location>
</feature>
<evidence type="ECO:0000256" key="6">
    <source>
        <dbReference type="ARBA" id="ARBA00022771"/>
    </source>
</evidence>
<evidence type="ECO:0000256" key="3">
    <source>
        <dbReference type="ARBA" id="ARBA00006991"/>
    </source>
</evidence>
<feature type="domain" description="C2H2-type" evidence="13">
    <location>
        <begin position="117"/>
        <end position="144"/>
    </location>
</feature>
<comment type="similarity">
    <text evidence="3">Belongs to the krueppel C2H2-type zinc-finger protein family.</text>
</comment>
<evidence type="ECO:0000256" key="2">
    <source>
        <dbReference type="ARBA" id="ARBA00004123"/>
    </source>
</evidence>
<keyword evidence="8" id="KW-0805">Transcription regulation</keyword>
<keyword evidence="11" id="KW-0539">Nucleus</keyword>
<evidence type="ECO:0000256" key="8">
    <source>
        <dbReference type="ARBA" id="ARBA00023015"/>
    </source>
</evidence>